<evidence type="ECO:0000313" key="3">
    <source>
        <dbReference type="Proteomes" id="UP000198882"/>
    </source>
</evidence>
<keyword evidence="1" id="KW-0472">Membrane</keyword>
<dbReference type="OrthoDB" id="255777at2157"/>
<dbReference type="AlphaFoldDB" id="A0A1G9FWI7"/>
<evidence type="ECO:0000256" key="1">
    <source>
        <dbReference type="SAM" id="Phobius"/>
    </source>
</evidence>
<gene>
    <name evidence="2" type="ORF">SAMN04515672_4320</name>
</gene>
<protein>
    <submittedName>
        <fullName evidence="2">Uncharacterized protein</fullName>
    </submittedName>
</protein>
<keyword evidence="1" id="KW-1133">Transmembrane helix</keyword>
<organism evidence="2 3">
    <name type="scientific">Natronorubrum texcoconense</name>
    <dbReference type="NCBI Taxonomy" id="1095776"/>
    <lineage>
        <taxon>Archaea</taxon>
        <taxon>Methanobacteriati</taxon>
        <taxon>Methanobacteriota</taxon>
        <taxon>Stenosarchaea group</taxon>
        <taxon>Halobacteria</taxon>
        <taxon>Halobacteriales</taxon>
        <taxon>Natrialbaceae</taxon>
        <taxon>Natronorubrum</taxon>
    </lineage>
</organism>
<dbReference type="EMBL" id="FNFE01000008">
    <property type="protein sequence ID" value="SDK92796.1"/>
    <property type="molecule type" value="Genomic_DNA"/>
</dbReference>
<dbReference type="STRING" id="1095776.SAMN04515672_4320"/>
<sequence length="49" mass="5185">MIEFAALSPPVQAMLLVGVILVQAVALYAGYGILERVATPLIDTITDAR</sequence>
<proteinExistence type="predicted"/>
<dbReference type="InterPro" id="IPR055934">
    <property type="entry name" value="DUF7512"/>
</dbReference>
<dbReference type="Proteomes" id="UP000198882">
    <property type="component" value="Unassembled WGS sequence"/>
</dbReference>
<feature type="transmembrane region" description="Helical" evidence="1">
    <location>
        <begin position="12"/>
        <end position="34"/>
    </location>
</feature>
<accession>A0A1G9FWI7</accession>
<keyword evidence="1" id="KW-0812">Transmembrane</keyword>
<keyword evidence="3" id="KW-1185">Reference proteome</keyword>
<name>A0A1G9FWI7_9EURY</name>
<dbReference type="Pfam" id="PF24352">
    <property type="entry name" value="DUF7512"/>
    <property type="match status" value="1"/>
</dbReference>
<reference evidence="3" key="1">
    <citation type="submission" date="2016-10" db="EMBL/GenBank/DDBJ databases">
        <authorList>
            <person name="Varghese N."/>
            <person name="Submissions S."/>
        </authorList>
    </citation>
    <scope>NUCLEOTIDE SEQUENCE [LARGE SCALE GENOMIC DNA]</scope>
    <source>
        <strain evidence="3">B4,CECT 8067,JCM 17497</strain>
    </source>
</reference>
<evidence type="ECO:0000313" key="2">
    <source>
        <dbReference type="EMBL" id="SDK92796.1"/>
    </source>
</evidence>
<dbReference type="RefSeq" id="WP_175529396.1">
    <property type="nucleotide sequence ID" value="NZ_FNFE01000008.1"/>
</dbReference>